<gene>
    <name evidence="1" type="ORF">MILVUS5_LOCUS7710</name>
</gene>
<keyword evidence="2" id="KW-1185">Reference proteome</keyword>
<comment type="caution">
    <text evidence="1">The sequence shown here is derived from an EMBL/GenBank/DDBJ whole genome shotgun (WGS) entry which is preliminary data.</text>
</comment>
<protein>
    <submittedName>
        <fullName evidence="1">Uncharacterized protein</fullName>
    </submittedName>
</protein>
<proteinExistence type="predicted"/>
<reference evidence="1" key="1">
    <citation type="submission" date="2023-10" db="EMBL/GenBank/DDBJ databases">
        <authorList>
            <person name="Rodriguez Cubillos JULIANA M."/>
            <person name="De Vega J."/>
        </authorList>
    </citation>
    <scope>NUCLEOTIDE SEQUENCE</scope>
</reference>
<evidence type="ECO:0000313" key="2">
    <source>
        <dbReference type="Proteomes" id="UP001177021"/>
    </source>
</evidence>
<accession>A0ACB0IXL3</accession>
<dbReference type="Proteomes" id="UP001177021">
    <property type="component" value="Unassembled WGS sequence"/>
</dbReference>
<name>A0ACB0IXL3_TRIPR</name>
<organism evidence="1 2">
    <name type="scientific">Trifolium pratense</name>
    <name type="common">Red clover</name>
    <dbReference type="NCBI Taxonomy" id="57577"/>
    <lineage>
        <taxon>Eukaryota</taxon>
        <taxon>Viridiplantae</taxon>
        <taxon>Streptophyta</taxon>
        <taxon>Embryophyta</taxon>
        <taxon>Tracheophyta</taxon>
        <taxon>Spermatophyta</taxon>
        <taxon>Magnoliopsida</taxon>
        <taxon>eudicotyledons</taxon>
        <taxon>Gunneridae</taxon>
        <taxon>Pentapetalae</taxon>
        <taxon>rosids</taxon>
        <taxon>fabids</taxon>
        <taxon>Fabales</taxon>
        <taxon>Fabaceae</taxon>
        <taxon>Papilionoideae</taxon>
        <taxon>50 kb inversion clade</taxon>
        <taxon>NPAAA clade</taxon>
        <taxon>Hologalegina</taxon>
        <taxon>IRL clade</taxon>
        <taxon>Trifolieae</taxon>
        <taxon>Trifolium</taxon>
    </lineage>
</organism>
<dbReference type="EMBL" id="CASHSV030000013">
    <property type="protein sequence ID" value="CAJ2637341.1"/>
    <property type="molecule type" value="Genomic_DNA"/>
</dbReference>
<evidence type="ECO:0000313" key="1">
    <source>
        <dbReference type="EMBL" id="CAJ2637341.1"/>
    </source>
</evidence>
<sequence>MAPFSSEVKEAIWSSDGTKCPGPDGFNFNFMKAYSEIIKGDIVAFLHEFYSSTSLPKAITASFLALISKKDHPQTLSDYRPICLVSILYKILSKVLAATLKKVFGKVISKFQSAFLPNRQIFDGVLVVNELIDLAKRRKDKCLIFKELMIR</sequence>